<sequence>MQGLGHVYTGNKLSKPPKHFFVIIFLTSNCKATDERSNSCVIERGIAKTSKLSHYLMSLNQPDKCFPITSKETTPSPGNECEDLNAKARVVEAEGENS</sequence>
<dbReference type="EMBL" id="CAJPIN010008907">
    <property type="protein sequence ID" value="CAG2059185.1"/>
    <property type="molecule type" value="Genomic_DNA"/>
</dbReference>
<name>A0ABN7NZV3_TIMPD</name>
<reference evidence="1" key="1">
    <citation type="submission" date="2021-03" db="EMBL/GenBank/DDBJ databases">
        <authorList>
            <person name="Tran Van P."/>
        </authorList>
    </citation>
    <scope>NUCLEOTIDE SEQUENCE</scope>
</reference>
<protein>
    <submittedName>
        <fullName evidence="1">Uncharacterized protein</fullName>
    </submittedName>
</protein>
<evidence type="ECO:0000313" key="2">
    <source>
        <dbReference type="Proteomes" id="UP001153148"/>
    </source>
</evidence>
<proteinExistence type="predicted"/>
<comment type="caution">
    <text evidence="1">The sequence shown here is derived from an EMBL/GenBank/DDBJ whole genome shotgun (WGS) entry which is preliminary data.</text>
</comment>
<keyword evidence="2" id="KW-1185">Reference proteome</keyword>
<gene>
    <name evidence="1" type="ORF">TPAB3V08_LOCUS6151</name>
</gene>
<feature type="non-terminal residue" evidence="1">
    <location>
        <position position="98"/>
    </location>
</feature>
<dbReference type="Proteomes" id="UP001153148">
    <property type="component" value="Unassembled WGS sequence"/>
</dbReference>
<organism evidence="1 2">
    <name type="scientific">Timema podura</name>
    <name type="common">Walking stick</name>
    <dbReference type="NCBI Taxonomy" id="61482"/>
    <lineage>
        <taxon>Eukaryota</taxon>
        <taxon>Metazoa</taxon>
        <taxon>Ecdysozoa</taxon>
        <taxon>Arthropoda</taxon>
        <taxon>Hexapoda</taxon>
        <taxon>Insecta</taxon>
        <taxon>Pterygota</taxon>
        <taxon>Neoptera</taxon>
        <taxon>Polyneoptera</taxon>
        <taxon>Phasmatodea</taxon>
        <taxon>Timematodea</taxon>
        <taxon>Timematoidea</taxon>
        <taxon>Timematidae</taxon>
        <taxon>Timema</taxon>
    </lineage>
</organism>
<evidence type="ECO:0000313" key="1">
    <source>
        <dbReference type="EMBL" id="CAG2059185.1"/>
    </source>
</evidence>
<accession>A0ABN7NZV3</accession>